<reference evidence="8" key="1">
    <citation type="submission" date="2023-06" db="EMBL/GenBank/DDBJ databases">
        <authorList>
            <consortium name="Lawrence Berkeley National Laboratory"/>
            <person name="Ahrendt S."/>
            <person name="Sahu N."/>
            <person name="Indic B."/>
            <person name="Wong-Bajracharya J."/>
            <person name="Merenyi Z."/>
            <person name="Ke H.-M."/>
            <person name="Monk M."/>
            <person name="Kocsube S."/>
            <person name="Drula E."/>
            <person name="Lipzen A."/>
            <person name="Balint B."/>
            <person name="Henrissat B."/>
            <person name="Andreopoulos B."/>
            <person name="Martin F.M."/>
            <person name="Harder C.B."/>
            <person name="Rigling D."/>
            <person name="Ford K.L."/>
            <person name="Foster G.D."/>
            <person name="Pangilinan J."/>
            <person name="Papanicolaou A."/>
            <person name="Barry K."/>
            <person name="LaButti K."/>
            <person name="Viragh M."/>
            <person name="Koriabine M."/>
            <person name="Yan M."/>
            <person name="Riley R."/>
            <person name="Champramary S."/>
            <person name="Plett K.L."/>
            <person name="Tsai I.J."/>
            <person name="Slot J."/>
            <person name="Sipos G."/>
            <person name="Plett J."/>
            <person name="Nagy L.G."/>
            <person name="Grigoriev I.V."/>
        </authorList>
    </citation>
    <scope>NUCLEOTIDE SEQUENCE</scope>
    <source>
        <strain evidence="8">ICMP 16352</strain>
    </source>
</reference>
<accession>A0AA39PAG9</accession>
<dbReference type="GO" id="GO:0008270">
    <property type="term" value="F:zinc ion binding"/>
    <property type="evidence" value="ECO:0007669"/>
    <property type="project" value="InterPro"/>
</dbReference>
<keyword evidence="9" id="KW-1185">Reference proteome</keyword>
<sequence>MASSSRRSNTSSRTHMLPKGGACLNCRYRKIKCDGRQPKCGQCAASTIFHECEYDGQGTTTTSMLEEQISIVERRINELENARQPSPGSPIFLTQPYNNLSPSQGNPRNAQPENMPVQVHQVICTPSLQTFLTNCAELGFFLDIAHFVQSATSSNLVERPIPALLSAVYLWGIHLSPSRDIAAWEGQFLIQAVNHASQGLANCSSHPYGVIQCIQAEVLLAQYCFRNMKVVEGKHHTNSAVALVLGSGLHKIRSQNGSSGSVLAEARNALEEGERLNGLWTVVILNNSWTAVDGSPSSLSEVEEATRIDAPWPLDIREYSRLPRPLDRSSQTIQRFLRGGDDVGTSILALHAKASILFEQASRFGSKVHLGMSSAQINDFKTTFASFSNVLERFIQRLPTFQVMSMLSTPATAGMISTLAHATVILLHFPVRSLNPNSSERMGTAAIEITQVLSLMNNAELPFIDAIMGVLWSTACRFLIDRVSSMPQPQQATRQKLLQMIMAALTIVAPRSAFVDNELRKLRGN</sequence>
<dbReference type="InterPro" id="IPR001138">
    <property type="entry name" value="Zn2Cys6_DnaBD"/>
</dbReference>
<evidence type="ECO:0000259" key="7">
    <source>
        <dbReference type="PROSITE" id="PS50048"/>
    </source>
</evidence>
<evidence type="ECO:0000256" key="5">
    <source>
        <dbReference type="ARBA" id="ARBA00023242"/>
    </source>
</evidence>
<dbReference type="PANTHER" id="PTHR47338">
    <property type="entry name" value="ZN(II)2CYS6 TRANSCRIPTION FACTOR (EUROFUNG)-RELATED"/>
    <property type="match status" value="1"/>
</dbReference>
<proteinExistence type="predicted"/>
<evidence type="ECO:0000256" key="1">
    <source>
        <dbReference type="ARBA" id="ARBA00004123"/>
    </source>
</evidence>
<dbReference type="Proteomes" id="UP001175227">
    <property type="component" value="Unassembled WGS sequence"/>
</dbReference>
<evidence type="ECO:0000256" key="2">
    <source>
        <dbReference type="ARBA" id="ARBA00022723"/>
    </source>
</evidence>
<organism evidence="8 9">
    <name type="scientific">Armillaria novae-zelandiae</name>
    <dbReference type="NCBI Taxonomy" id="153914"/>
    <lineage>
        <taxon>Eukaryota</taxon>
        <taxon>Fungi</taxon>
        <taxon>Dikarya</taxon>
        <taxon>Basidiomycota</taxon>
        <taxon>Agaricomycotina</taxon>
        <taxon>Agaricomycetes</taxon>
        <taxon>Agaricomycetidae</taxon>
        <taxon>Agaricales</taxon>
        <taxon>Marasmiineae</taxon>
        <taxon>Physalacriaceae</taxon>
        <taxon>Armillaria</taxon>
    </lineage>
</organism>
<dbReference type="Gene3D" id="4.10.240.10">
    <property type="entry name" value="Zn(2)-C6 fungal-type DNA-binding domain"/>
    <property type="match status" value="1"/>
</dbReference>
<evidence type="ECO:0000256" key="4">
    <source>
        <dbReference type="ARBA" id="ARBA00023163"/>
    </source>
</evidence>
<evidence type="ECO:0000256" key="3">
    <source>
        <dbReference type="ARBA" id="ARBA00023015"/>
    </source>
</evidence>
<feature type="compositionally biased region" description="Polar residues" evidence="6">
    <location>
        <begin position="95"/>
        <end position="110"/>
    </location>
</feature>
<feature type="domain" description="Zn(2)-C6 fungal-type" evidence="7">
    <location>
        <begin position="22"/>
        <end position="54"/>
    </location>
</feature>
<evidence type="ECO:0000256" key="6">
    <source>
        <dbReference type="SAM" id="MobiDB-lite"/>
    </source>
</evidence>
<gene>
    <name evidence="8" type="ORF">IW261DRAFT_1418996</name>
</gene>
<dbReference type="PANTHER" id="PTHR47338:SF29">
    <property type="entry name" value="ZN(2)-C6 FUNGAL-TYPE DOMAIN-CONTAINING PROTEIN"/>
    <property type="match status" value="1"/>
</dbReference>
<name>A0AA39PAG9_9AGAR</name>
<evidence type="ECO:0000313" key="9">
    <source>
        <dbReference type="Proteomes" id="UP001175227"/>
    </source>
</evidence>
<comment type="subcellular location">
    <subcellularLocation>
        <location evidence="1">Nucleus</location>
    </subcellularLocation>
</comment>
<keyword evidence="5" id="KW-0539">Nucleus</keyword>
<dbReference type="GO" id="GO:0005634">
    <property type="term" value="C:nucleus"/>
    <property type="evidence" value="ECO:0007669"/>
    <property type="project" value="UniProtKB-SubCell"/>
</dbReference>
<dbReference type="CDD" id="cd00067">
    <property type="entry name" value="GAL4"/>
    <property type="match status" value="1"/>
</dbReference>
<dbReference type="SUPFAM" id="SSF57701">
    <property type="entry name" value="Zn2/Cys6 DNA-binding domain"/>
    <property type="match status" value="1"/>
</dbReference>
<dbReference type="PROSITE" id="PS50048">
    <property type="entry name" value="ZN2_CY6_FUNGAL_2"/>
    <property type="match status" value="1"/>
</dbReference>
<dbReference type="GO" id="GO:0000981">
    <property type="term" value="F:DNA-binding transcription factor activity, RNA polymerase II-specific"/>
    <property type="evidence" value="ECO:0007669"/>
    <property type="project" value="InterPro"/>
</dbReference>
<keyword evidence="3" id="KW-0805">Transcription regulation</keyword>
<dbReference type="EMBL" id="JAUEPR010000009">
    <property type="protein sequence ID" value="KAK0480633.1"/>
    <property type="molecule type" value="Genomic_DNA"/>
</dbReference>
<dbReference type="PROSITE" id="PS00463">
    <property type="entry name" value="ZN2_CY6_FUNGAL_1"/>
    <property type="match status" value="1"/>
</dbReference>
<keyword evidence="4" id="KW-0804">Transcription</keyword>
<dbReference type="AlphaFoldDB" id="A0AA39PAG9"/>
<evidence type="ECO:0000313" key="8">
    <source>
        <dbReference type="EMBL" id="KAK0480633.1"/>
    </source>
</evidence>
<feature type="region of interest" description="Disordered" evidence="6">
    <location>
        <begin position="81"/>
        <end position="110"/>
    </location>
</feature>
<dbReference type="SMART" id="SM00066">
    <property type="entry name" value="GAL4"/>
    <property type="match status" value="1"/>
</dbReference>
<dbReference type="CDD" id="cd12148">
    <property type="entry name" value="fungal_TF_MHR"/>
    <property type="match status" value="1"/>
</dbReference>
<keyword evidence="2" id="KW-0479">Metal-binding</keyword>
<dbReference type="InterPro" id="IPR050815">
    <property type="entry name" value="TF_fung"/>
</dbReference>
<comment type="caution">
    <text evidence="8">The sequence shown here is derived from an EMBL/GenBank/DDBJ whole genome shotgun (WGS) entry which is preliminary data.</text>
</comment>
<dbReference type="InterPro" id="IPR036864">
    <property type="entry name" value="Zn2-C6_fun-type_DNA-bd_sf"/>
</dbReference>
<dbReference type="Pfam" id="PF00172">
    <property type="entry name" value="Zn_clus"/>
    <property type="match status" value="1"/>
</dbReference>
<protein>
    <recommendedName>
        <fullName evidence="7">Zn(2)-C6 fungal-type domain-containing protein</fullName>
    </recommendedName>
</protein>